<sequence>MFPAETPIYHYSHELRSRYGETDQMGYVYYGRYLEYFEEARTEMIRSLGFPYSRLEENGVMLPVVHAQVDYKAPIFYDELMRIEVSLFEIPTVKLETYYTVFTERREKPHSRGKVVLCFMNEGSRKPCRAPDDFIANLTAAVES</sequence>
<dbReference type="InterPro" id="IPR006684">
    <property type="entry name" value="YbgC/YbaW"/>
</dbReference>
<dbReference type="NCBIfam" id="TIGR00051">
    <property type="entry name" value="YbgC/FadM family acyl-CoA thioesterase"/>
    <property type="match status" value="1"/>
</dbReference>
<dbReference type="Proteomes" id="UP001207337">
    <property type="component" value="Unassembled WGS sequence"/>
</dbReference>
<dbReference type="RefSeq" id="WP_265791910.1">
    <property type="nucleotide sequence ID" value="NZ_BAABRS010000006.1"/>
</dbReference>
<name>A0ABT3Q352_9BACT</name>
<keyword evidence="2" id="KW-0378">Hydrolase</keyword>
<dbReference type="EMBL" id="JAJNDC010000006">
    <property type="protein sequence ID" value="MCW9714545.1"/>
    <property type="molecule type" value="Genomic_DNA"/>
</dbReference>
<accession>A0ABT3Q352</accession>
<evidence type="ECO:0000313" key="4">
    <source>
        <dbReference type="Proteomes" id="UP001207337"/>
    </source>
</evidence>
<evidence type="ECO:0000256" key="1">
    <source>
        <dbReference type="ARBA" id="ARBA00005953"/>
    </source>
</evidence>
<dbReference type="SUPFAM" id="SSF54637">
    <property type="entry name" value="Thioesterase/thiol ester dehydrase-isomerase"/>
    <property type="match status" value="1"/>
</dbReference>
<proteinExistence type="inferred from homology"/>
<dbReference type="PANTHER" id="PTHR31793:SF27">
    <property type="entry name" value="NOVEL THIOESTERASE SUPERFAMILY DOMAIN AND SAPOSIN A-TYPE DOMAIN CONTAINING PROTEIN (0610012H03RIK)"/>
    <property type="match status" value="1"/>
</dbReference>
<protein>
    <submittedName>
        <fullName evidence="3">Acyl-CoA thioesterase</fullName>
    </submittedName>
</protein>
<dbReference type="InterPro" id="IPR050563">
    <property type="entry name" value="4-hydroxybenzoyl-CoA_TE"/>
</dbReference>
<evidence type="ECO:0000313" key="3">
    <source>
        <dbReference type="EMBL" id="MCW9714545.1"/>
    </source>
</evidence>
<comment type="caution">
    <text evidence="3">The sequence shown here is derived from an EMBL/GenBank/DDBJ whole genome shotgun (WGS) entry which is preliminary data.</text>
</comment>
<dbReference type="Pfam" id="PF13279">
    <property type="entry name" value="4HBT_2"/>
    <property type="match status" value="1"/>
</dbReference>
<dbReference type="PIRSF" id="PIRSF003230">
    <property type="entry name" value="YbgC"/>
    <property type="match status" value="1"/>
</dbReference>
<dbReference type="CDD" id="cd00586">
    <property type="entry name" value="4HBT"/>
    <property type="match status" value="1"/>
</dbReference>
<dbReference type="InterPro" id="IPR029069">
    <property type="entry name" value="HotDog_dom_sf"/>
</dbReference>
<keyword evidence="4" id="KW-1185">Reference proteome</keyword>
<evidence type="ECO:0000256" key="2">
    <source>
        <dbReference type="ARBA" id="ARBA00022801"/>
    </source>
</evidence>
<dbReference type="PANTHER" id="PTHR31793">
    <property type="entry name" value="4-HYDROXYBENZOYL-COA THIOESTERASE FAMILY MEMBER"/>
    <property type="match status" value="1"/>
</dbReference>
<dbReference type="Gene3D" id="3.10.129.10">
    <property type="entry name" value="Hotdog Thioesterase"/>
    <property type="match status" value="1"/>
</dbReference>
<reference evidence="3 4" key="1">
    <citation type="submission" date="2021-11" db="EMBL/GenBank/DDBJ databases">
        <title>Aliifidinibius sp. nov., a new bacterium isolated from saline soil.</title>
        <authorList>
            <person name="Galisteo C."/>
            <person name="De La Haba R."/>
            <person name="Sanchez-Porro C."/>
            <person name="Ventosa A."/>
        </authorList>
    </citation>
    <scope>NUCLEOTIDE SEQUENCE [LARGE SCALE GENOMIC DNA]</scope>
    <source>
        <strain evidence="3 4">KACC 190600</strain>
    </source>
</reference>
<comment type="similarity">
    <text evidence="1">Belongs to the 4-hydroxybenzoyl-CoA thioesterase family.</text>
</comment>
<organism evidence="3 4">
    <name type="scientific">Fodinibius salicampi</name>
    <dbReference type="NCBI Taxonomy" id="1920655"/>
    <lineage>
        <taxon>Bacteria</taxon>
        <taxon>Pseudomonadati</taxon>
        <taxon>Balneolota</taxon>
        <taxon>Balneolia</taxon>
        <taxon>Balneolales</taxon>
        <taxon>Balneolaceae</taxon>
        <taxon>Fodinibius</taxon>
    </lineage>
</organism>
<gene>
    <name evidence="3" type="ORF">LQ318_16690</name>
</gene>